<evidence type="ECO:0008006" key="4">
    <source>
        <dbReference type="Google" id="ProtNLM"/>
    </source>
</evidence>
<evidence type="ECO:0000313" key="2">
    <source>
        <dbReference type="EMBL" id="WNG43127.1"/>
    </source>
</evidence>
<dbReference type="RefSeq" id="WP_395813609.1">
    <property type="nucleotide sequence ID" value="NZ_CP043494.1"/>
</dbReference>
<feature type="region of interest" description="Disordered" evidence="1">
    <location>
        <begin position="26"/>
        <end position="75"/>
    </location>
</feature>
<feature type="compositionally biased region" description="Polar residues" evidence="1">
    <location>
        <begin position="49"/>
        <end position="62"/>
    </location>
</feature>
<keyword evidence="3" id="KW-1185">Reference proteome</keyword>
<name>A0ABY9WH48_9BACT</name>
<accession>A0ABY9WH48</accession>
<gene>
    <name evidence="2" type="ORF">F0U60_02700</name>
</gene>
<dbReference type="EMBL" id="CP043494">
    <property type="protein sequence ID" value="WNG43127.1"/>
    <property type="molecule type" value="Genomic_DNA"/>
</dbReference>
<evidence type="ECO:0000313" key="3">
    <source>
        <dbReference type="Proteomes" id="UP001611383"/>
    </source>
</evidence>
<protein>
    <recommendedName>
        <fullName evidence="4">Lipoprotein</fullName>
    </recommendedName>
</protein>
<sequence length="218" mass="22944">MNAHHIFVVLSVAAILGGCDSAGRQVEKGQEVGQEVSSGGSGSGGTGSQPASPTPVDSSSPGTPGALPSDTDTLADPCADATGTGTYKGHTCEDSFTFITAEGLSCQEARRKCTAKAAANRETSFYCTWNNRVIYRQDVVAGACNPRVCELASGTGRYRGYICGSHNFIITDNIPCEYALENCALNAANNPTRSFFCTWNDIEVFRRELVPGICNGLP</sequence>
<reference evidence="2 3" key="1">
    <citation type="submission" date="2019-08" db="EMBL/GenBank/DDBJ databases">
        <title>Archangium and Cystobacter genomes.</title>
        <authorList>
            <person name="Chen I.-C.K."/>
            <person name="Wielgoss S."/>
        </authorList>
    </citation>
    <scope>NUCLEOTIDE SEQUENCE [LARGE SCALE GENOMIC DNA]</scope>
    <source>
        <strain evidence="2 3">Cbm 6</strain>
    </source>
</reference>
<dbReference type="Proteomes" id="UP001611383">
    <property type="component" value="Chromosome"/>
</dbReference>
<organism evidence="2 3">
    <name type="scientific">Archangium minus</name>
    <dbReference type="NCBI Taxonomy" id="83450"/>
    <lineage>
        <taxon>Bacteria</taxon>
        <taxon>Pseudomonadati</taxon>
        <taxon>Myxococcota</taxon>
        <taxon>Myxococcia</taxon>
        <taxon>Myxococcales</taxon>
        <taxon>Cystobacterineae</taxon>
        <taxon>Archangiaceae</taxon>
        <taxon>Archangium</taxon>
    </lineage>
</organism>
<evidence type="ECO:0000256" key="1">
    <source>
        <dbReference type="SAM" id="MobiDB-lite"/>
    </source>
</evidence>
<proteinExistence type="predicted"/>